<accession>A0A1J1I6W7</accession>
<gene>
    <name evidence="1" type="ORF">CLUMA_CG009484</name>
</gene>
<name>A0A1J1I6W7_9DIPT</name>
<dbReference type="AlphaFoldDB" id="A0A1J1I6W7"/>
<dbReference type="Proteomes" id="UP000183832">
    <property type="component" value="Unassembled WGS sequence"/>
</dbReference>
<organism evidence="1 2">
    <name type="scientific">Clunio marinus</name>
    <dbReference type="NCBI Taxonomy" id="568069"/>
    <lineage>
        <taxon>Eukaryota</taxon>
        <taxon>Metazoa</taxon>
        <taxon>Ecdysozoa</taxon>
        <taxon>Arthropoda</taxon>
        <taxon>Hexapoda</taxon>
        <taxon>Insecta</taxon>
        <taxon>Pterygota</taxon>
        <taxon>Neoptera</taxon>
        <taxon>Endopterygota</taxon>
        <taxon>Diptera</taxon>
        <taxon>Nematocera</taxon>
        <taxon>Chironomoidea</taxon>
        <taxon>Chironomidae</taxon>
        <taxon>Clunio</taxon>
    </lineage>
</organism>
<protein>
    <submittedName>
        <fullName evidence="1">CLUMA_CG009484, isoform A</fullName>
    </submittedName>
</protein>
<dbReference type="EMBL" id="CVRI01000043">
    <property type="protein sequence ID" value="CRK96047.1"/>
    <property type="molecule type" value="Genomic_DNA"/>
</dbReference>
<proteinExistence type="predicted"/>
<keyword evidence="2" id="KW-1185">Reference proteome</keyword>
<sequence>MFDTANGTYHKLIRYDKRENKNYLQISALTLSIPIQQRFKANIKKIKFKQNKKSFCLSSQSSCHTKLFKILPQFSSVALKNFMMYERMNLLQNKKYHNKSKGNCGAYVVSALREFPAADFPF</sequence>
<evidence type="ECO:0000313" key="2">
    <source>
        <dbReference type="Proteomes" id="UP000183832"/>
    </source>
</evidence>
<evidence type="ECO:0000313" key="1">
    <source>
        <dbReference type="EMBL" id="CRK96047.1"/>
    </source>
</evidence>
<reference evidence="1 2" key="1">
    <citation type="submission" date="2015-04" db="EMBL/GenBank/DDBJ databases">
        <authorList>
            <person name="Syromyatnikov M.Y."/>
            <person name="Popov V.N."/>
        </authorList>
    </citation>
    <scope>NUCLEOTIDE SEQUENCE [LARGE SCALE GENOMIC DNA]</scope>
</reference>